<keyword evidence="4" id="KW-1185">Reference proteome</keyword>
<feature type="domain" description="Guanylate cyclase" evidence="2">
    <location>
        <begin position="328"/>
        <end position="438"/>
    </location>
</feature>
<evidence type="ECO:0000256" key="1">
    <source>
        <dbReference type="SAM" id="Phobius"/>
    </source>
</evidence>
<dbReference type="GO" id="GO:0009190">
    <property type="term" value="P:cyclic nucleotide biosynthetic process"/>
    <property type="evidence" value="ECO:0007669"/>
    <property type="project" value="InterPro"/>
</dbReference>
<dbReference type="AlphaFoldDB" id="A0A6G0XV83"/>
<feature type="transmembrane region" description="Helical" evidence="1">
    <location>
        <begin position="224"/>
        <end position="245"/>
    </location>
</feature>
<dbReference type="Pfam" id="PF00211">
    <property type="entry name" value="Guanylate_cyc"/>
    <property type="match status" value="1"/>
</dbReference>
<dbReference type="PROSITE" id="PS50125">
    <property type="entry name" value="GUANYLATE_CYCLASE_2"/>
    <property type="match status" value="1"/>
</dbReference>
<organism evidence="3 4">
    <name type="scientific">Aphanomyces euteiches</name>
    <dbReference type="NCBI Taxonomy" id="100861"/>
    <lineage>
        <taxon>Eukaryota</taxon>
        <taxon>Sar</taxon>
        <taxon>Stramenopiles</taxon>
        <taxon>Oomycota</taxon>
        <taxon>Saprolegniomycetes</taxon>
        <taxon>Saprolegniales</taxon>
        <taxon>Verrucalvaceae</taxon>
        <taxon>Aphanomyces</taxon>
    </lineage>
</organism>
<dbReference type="Gene3D" id="1.20.1070.10">
    <property type="entry name" value="Rhodopsin 7-helix transmembrane proteins"/>
    <property type="match status" value="1"/>
</dbReference>
<feature type="transmembrane region" description="Helical" evidence="1">
    <location>
        <begin position="16"/>
        <end position="36"/>
    </location>
</feature>
<proteinExistence type="predicted"/>
<keyword evidence="1" id="KW-0472">Membrane</keyword>
<dbReference type="Proteomes" id="UP000481153">
    <property type="component" value="Unassembled WGS sequence"/>
</dbReference>
<protein>
    <recommendedName>
        <fullName evidence="2">Guanylate cyclase domain-containing protein</fullName>
    </recommendedName>
</protein>
<dbReference type="InterPro" id="IPR029787">
    <property type="entry name" value="Nucleotide_cyclase"/>
</dbReference>
<evidence type="ECO:0000259" key="2">
    <source>
        <dbReference type="PROSITE" id="PS50125"/>
    </source>
</evidence>
<feature type="transmembrane region" description="Helical" evidence="1">
    <location>
        <begin position="48"/>
        <end position="73"/>
    </location>
</feature>
<dbReference type="SUPFAM" id="SSF55073">
    <property type="entry name" value="Nucleotide cyclase"/>
    <property type="match status" value="1"/>
</dbReference>
<accession>A0A6G0XV83</accession>
<feature type="transmembrane region" description="Helical" evidence="1">
    <location>
        <begin position="93"/>
        <end position="121"/>
    </location>
</feature>
<dbReference type="InterPro" id="IPR050697">
    <property type="entry name" value="Adenylyl/Guanylyl_Cyclase_3/4"/>
</dbReference>
<evidence type="ECO:0000313" key="3">
    <source>
        <dbReference type="EMBL" id="KAF0744570.1"/>
    </source>
</evidence>
<dbReference type="EMBL" id="VJMJ01000009">
    <property type="protein sequence ID" value="KAF0744570.1"/>
    <property type="molecule type" value="Genomic_DNA"/>
</dbReference>
<dbReference type="PANTHER" id="PTHR43081">
    <property type="entry name" value="ADENYLATE CYCLASE, TERMINAL-DIFFERENTIATION SPECIFIC-RELATED"/>
    <property type="match status" value="1"/>
</dbReference>
<dbReference type="InterPro" id="IPR001054">
    <property type="entry name" value="A/G_cyclase"/>
</dbReference>
<keyword evidence="1" id="KW-1133">Transmembrane helix</keyword>
<evidence type="ECO:0000313" key="4">
    <source>
        <dbReference type="Proteomes" id="UP000481153"/>
    </source>
</evidence>
<feature type="transmembrane region" description="Helical" evidence="1">
    <location>
        <begin position="183"/>
        <end position="203"/>
    </location>
</feature>
<dbReference type="VEuPathDB" id="FungiDB:AeMF1_009452"/>
<name>A0A6G0XV83_9STRA</name>
<dbReference type="PANTHER" id="PTHR43081:SF1">
    <property type="entry name" value="ADENYLATE CYCLASE, TERMINAL-DIFFERENTIATION SPECIFIC"/>
    <property type="match status" value="1"/>
</dbReference>
<feature type="transmembrane region" description="Helical" evidence="1">
    <location>
        <begin position="261"/>
        <end position="288"/>
    </location>
</feature>
<gene>
    <name evidence="3" type="ORF">Ae201684_001040</name>
</gene>
<keyword evidence="1" id="KW-0812">Transmembrane</keyword>
<dbReference type="Gene3D" id="3.30.70.1230">
    <property type="entry name" value="Nucleotide cyclase"/>
    <property type="match status" value="1"/>
</dbReference>
<feature type="transmembrane region" description="Helical" evidence="1">
    <location>
        <begin position="142"/>
        <end position="163"/>
    </location>
</feature>
<dbReference type="GO" id="GO:0035556">
    <property type="term" value="P:intracellular signal transduction"/>
    <property type="evidence" value="ECO:0007669"/>
    <property type="project" value="InterPro"/>
</dbReference>
<sequence length="552" mass="62166">MSSPSNVSWGIMEMNVYLPLIGVSMVASGISIFTAFDRSDIRRSAVQYCTYSVFCCDFLWALFRFVLYLLGSINGKLPSPNSGNRQVTDLNEAIVIGEAIFTVAGDLFIVASSIWIALSAYEMQRVVTHTLTRPEEQERRTILTYEITIYVPLAIMLLLFSLGPVSKKDIGTATTCLMVSLYLVVWSLFLAVLYLPFSFCKIYSVRQNRAGFFDHSLEHIYRRLRILLIVYACTTIPTSVVSLAAEMNTDPHVLGPHTNSIFFATNCLFYLTGLFNAFSIGGSVLCCLRCLRPVMPRELHEELMAGGRSSYAMMTSQNSTSPPDHLPVFVCTDIEGSTLLWSRLPGPMTTAQSLHDDCMRLHLSTYNGYEITTAGDAFQLAFHTVTEAISYCMTIQLKLMDEPWPKELDDFMCAKNVTDMFGRPLFRGLRVRMAIHFGDGDIIRQIHPTTGKWTYVGLPELVAREIGDSGLGGQILISNATRDRYVKETHEWPKPAKKDKRILNHERDFFFRDAPSCSIGDLNIVVPMSEVVPYLLRSRFTNNRAKPIHLFT</sequence>
<reference evidence="3 4" key="1">
    <citation type="submission" date="2019-07" db="EMBL/GenBank/DDBJ databases">
        <title>Genomics analysis of Aphanomyces spp. identifies a new class of oomycete effector associated with host adaptation.</title>
        <authorList>
            <person name="Gaulin E."/>
        </authorList>
    </citation>
    <scope>NUCLEOTIDE SEQUENCE [LARGE SCALE GENOMIC DNA]</scope>
    <source>
        <strain evidence="3 4">ATCC 201684</strain>
    </source>
</reference>
<comment type="caution">
    <text evidence="3">The sequence shown here is derived from an EMBL/GenBank/DDBJ whole genome shotgun (WGS) entry which is preliminary data.</text>
</comment>